<dbReference type="EMBL" id="LSRX01001753">
    <property type="protein sequence ID" value="OLP77509.1"/>
    <property type="molecule type" value="Genomic_DNA"/>
</dbReference>
<dbReference type="InterPro" id="IPR014025">
    <property type="entry name" value="Glutaredoxin_subgr"/>
</dbReference>
<feature type="compositionally biased region" description="Low complexity" evidence="1">
    <location>
        <begin position="209"/>
        <end position="229"/>
    </location>
</feature>
<proteinExistence type="predicted"/>
<protein>
    <submittedName>
        <fullName evidence="3">Glutaredoxin-C6</fullName>
    </submittedName>
</protein>
<feature type="region of interest" description="Disordered" evidence="1">
    <location>
        <begin position="89"/>
        <end position="145"/>
    </location>
</feature>
<dbReference type="Pfam" id="PF00462">
    <property type="entry name" value="Glutaredoxin"/>
    <property type="match status" value="1"/>
</dbReference>
<dbReference type="InterPro" id="IPR002109">
    <property type="entry name" value="Glutaredoxin"/>
</dbReference>
<dbReference type="Proteomes" id="UP000186817">
    <property type="component" value="Unassembled WGS sequence"/>
</dbReference>
<name>A0A1Q9C3L8_SYMMI</name>
<feature type="region of interest" description="Disordered" evidence="1">
    <location>
        <begin position="306"/>
        <end position="325"/>
    </location>
</feature>
<organism evidence="3 4">
    <name type="scientific">Symbiodinium microadriaticum</name>
    <name type="common">Dinoflagellate</name>
    <name type="synonym">Zooxanthella microadriatica</name>
    <dbReference type="NCBI Taxonomy" id="2951"/>
    <lineage>
        <taxon>Eukaryota</taxon>
        <taxon>Sar</taxon>
        <taxon>Alveolata</taxon>
        <taxon>Dinophyceae</taxon>
        <taxon>Suessiales</taxon>
        <taxon>Symbiodiniaceae</taxon>
        <taxon>Symbiodinium</taxon>
    </lineage>
</organism>
<evidence type="ECO:0000313" key="4">
    <source>
        <dbReference type="Proteomes" id="UP000186817"/>
    </source>
</evidence>
<feature type="compositionally biased region" description="Low complexity" evidence="1">
    <location>
        <begin position="102"/>
        <end position="134"/>
    </location>
</feature>
<evidence type="ECO:0000313" key="3">
    <source>
        <dbReference type="EMBL" id="OLP77509.1"/>
    </source>
</evidence>
<evidence type="ECO:0000256" key="1">
    <source>
        <dbReference type="SAM" id="MobiDB-lite"/>
    </source>
</evidence>
<dbReference type="SUPFAM" id="SSF52833">
    <property type="entry name" value="Thioredoxin-like"/>
    <property type="match status" value="1"/>
</dbReference>
<evidence type="ECO:0000259" key="2">
    <source>
        <dbReference type="Pfam" id="PF00462"/>
    </source>
</evidence>
<dbReference type="PANTHER" id="PTHR45694">
    <property type="entry name" value="GLUTAREDOXIN 2"/>
    <property type="match status" value="1"/>
</dbReference>
<dbReference type="PROSITE" id="PS51354">
    <property type="entry name" value="GLUTAREDOXIN_2"/>
    <property type="match status" value="1"/>
</dbReference>
<comment type="caution">
    <text evidence="3">The sequence shown here is derived from an EMBL/GenBank/DDBJ whole genome shotgun (WGS) entry which is preliminary data.</text>
</comment>
<gene>
    <name evidence="3" type="primary">GRXC6</name>
    <name evidence="3" type="ORF">AK812_SmicGene42422</name>
</gene>
<dbReference type="GO" id="GO:0015038">
    <property type="term" value="F:glutathione disulfide oxidoreductase activity"/>
    <property type="evidence" value="ECO:0007669"/>
    <property type="project" value="TreeGrafter"/>
</dbReference>
<dbReference type="OrthoDB" id="44061at2759"/>
<reference evidence="3 4" key="1">
    <citation type="submission" date="2016-02" db="EMBL/GenBank/DDBJ databases">
        <title>Genome analysis of coral dinoflagellate symbionts highlights evolutionary adaptations to a symbiotic lifestyle.</title>
        <authorList>
            <person name="Aranda M."/>
            <person name="Li Y."/>
            <person name="Liew Y.J."/>
            <person name="Baumgarten S."/>
            <person name="Simakov O."/>
            <person name="Wilson M."/>
            <person name="Piel J."/>
            <person name="Ashoor H."/>
            <person name="Bougouffa S."/>
            <person name="Bajic V.B."/>
            <person name="Ryu T."/>
            <person name="Ravasi T."/>
            <person name="Bayer T."/>
            <person name="Micklem G."/>
            <person name="Kim H."/>
            <person name="Bhak J."/>
            <person name="Lajeunesse T.C."/>
            <person name="Voolstra C.R."/>
        </authorList>
    </citation>
    <scope>NUCLEOTIDE SEQUENCE [LARGE SCALE GENOMIC DNA]</scope>
    <source>
        <strain evidence="3 4">CCMP2467</strain>
    </source>
</reference>
<feature type="region of interest" description="Disordered" evidence="1">
    <location>
        <begin position="159"/>
        <end position="233"/>
    </location>
</feature>
<dbReference type="CDD" id="cd03419">
    <property type="entry name" value="GRX_GRXh_1_2_like"/>
    <property type="match status" value="1"/>
</dbReference>
<dbReference type="PRINTS" id="PR00160">
    <property type="entry name" value="GLUTAREDOXIN"/>
</dbReference>
<dbReference type="Gene3D" id="3.40.30.10">
    <property type="entry name" value="Glutaredoxin"/>
    <property type="match status" value="1"/>
</dbReference>
<accession>A0A1Q9C3L8</accession>
<keyword evidence="4" id="KW-1185">Reference proteome</keyword>
<feature type="domain" description="Glutaredoxin" evidence="2">
    <location>
        <begin position="345"/>
        <end position="408"/>
    </location>
</feature>
<dbReference type="PANTHER" id="PTHR45694:SF18">
    <property type="entry name" value="GLUTAREDOXIN-1-RELATED"/>
    <property type="match status" value="1"/>
</dbReference>
<dbReference type="InterPro" id="IPR036249">
    <property type="entry name" value="Thioredoxin-like_sf"/>
</dbReference>
<feature type="compositionally biased region" description="Low complexity" evidence="1">
    <location>
        <begin position="172"/>
        <end position="189"/>
    </location>
</feature>
<dbReference type="AlphaFoldDB" id="A0A1Q9C3L8"/>
<sequence length="442" mass="47514">MLWAPARAPWAWPSSKVTARISKRQGPTCAPGGSRCVARSQQQACATSMPASADDFPYFHEVKDFVVPWTAEGSTQMQPTLARLIQHQHQALAHESAREAVGRSGSRPSSQRGAEASPSSSRSGFSGFSSNSAPARLPGPSPQVRLKDYCDSVERLSKANDRRRWAPPRPRLPSGSSTGSTRPYSSSSRGSDRGPGLESCSSTSSVGNAAAKRAAGGARKASGKPPKAASFEEQRRARIRHMQRLYGLGQAEEMAETQPTVVEPQNSQRGGEPTAVEASPVQRQPFLHKYSARLLEISSPGLCSRTRMGSCKSTPAPAVGTASEEPLAKMSQKAEIEEIVGSHKVVVIAKSWCPFCTKVNVAFQSLGVSDLKVVEADHRPDELDFMEAVKEITEKKSVPQVFVGGKFIPGGCDNIMDLREKGELKPLLQEVWESAFSKAAGS</sequence>
<dbReference type="GO" id="GO:0005737">
    <property type="term" value="C:cytoplasm"/>
    <property type="evidence" value="ECO:0007669"/>
    <property type="project" value="TreeGrafter"/>
</dbReference>
<dbReference type="GO" id="GO:0034599">
    <property type="term" value="P:cellular response to oxidative stress"/>
    <property type="evidence" value="ECO:0007669"/>
    <property type="project" value="TreeGrafter"/>
</dbReference>